<proteinExistence type="inferred from homology"/>
<dbReference type="GO" id="GO:0004822">
    <property type="term" value="F:isoleucine-tRNA ligase activity"/>
    <property type="evidence" value="ECO:0007669"/>
    <property type="project" value="UniProtKB-EC"/>
</dbReference>
<dbReference type="InterPro" id="IPR002301">
    <property type="entry name" value="Ile-tRNA-ligase"/>
</dbReference>
<keyword evidence="6 13" id="KW-0547">Nucleotide-binding</keyword>
<evidence type="ECO:0000256" key="12">
    <source>
        <dbReference type="ARBA" id="ARBA00069879"/>
    </source>
</evidence>
<dbReference type="Pfam" id="PF19302">
    <property type="entry name" value="DUF5915"/>
    <property type="match status" value="1"/>
</dbReference>
<dbReference type="GO" id="GO:0000049">
    <property type="term" value="F:tRNA binding"/>
    <property type="evidence" value="ECO:0007669"/>
    <property type="project" value="InterPro"/>
</dbReference>
<evidence type="ECO:0000256" key="10">
    <source>
        <dbReference type="ARBA" id="ARBA00032665"/>
    </source>
</evidence>
<dbReference type="InterPro" id="IPR023586">
    <property type="entry name" value="Ile-tRNA-ligase_type2"/>
</dbReference>
<evidence type="ECO:0000313" key="17">
    <source>
        <dbReference type="EMBL" id="KAJ5490893.1"/>
    </source>
</evidence>
<evidence type="ECO:0000256" key="5">
    <source>
        <dbReference type="ARBA" id="ARBA00022598"/>
    </source>
</evidence>
<organism evidence="17 18">
    <name type="scientific">Penicillium diatomitis</name>
    <dbReference type="NCBI Taxonomy" id="2819901"/>
    <lineage>
        <taxon>Eukaryota</taxon>
        <taxon>Fungi</taxon>
        <taxon>Dikarya</taxon>
        <taxon>Ascomycota</taxon>
        <taxon>Pezizomycotina</taxon>
        <taxon>Eurotiomycetes</taxon>
        <taxon>Eurotiomycetidae</taxon>
        <taxon>Eurotiales</taxon>
        <taxon>Aspergillaceae</taxon>
        <taxon>Penicillium</taxon>
    </lineage>
</organism>
<dbReference type="InterPro" id="IPR014729">
    <property type="entry name" value="Rossmann-like_a/b/a_fold"/>
</dbReference>
<comment type="catalytic activity">
    <reaction evidence="11">
        <text>tRNA(Ile) + L-isoleucine + ATP = L-isoleucyl-tRNA(Ile) + AMP + diphosphate</text>
        <dbReference type="Rhea" id="RHEA:11060"/>
        <dbReference type="Rhea" id="RHEA-COMP:9666"/>
        <dbReference type="Rhea" id="RHEA-COMP:9695"/>
        <dbReference type="ChEBI" id="CHEBI:30616"/>
        <dbReference type="ChEBI" id="CHEBI:33019"/>
        <dbReference type="ChEBI" id="CHEBI:58045"/>
        <dbReference type="ChEBI" id="CHEBI:78442"/>
        <dbReference type="ChEBI" id="CHEBI:78528"/>
        <dbReference type="ChEBI" id="CHEBI:456215"/>
        <dbReference type="EC" id="6.1.1.5"/>
    </reaction>
</comment>
<dbReference type="SUPFAM" id="SSF50677">
    <property type="entry name" value="ValRS/IleRS/LeuRS editing domain"/>
    <property type="match status" value="1"/>
</dbReference>
<comment type="caution">
    <text evidence="17">The sequence shown here is derived from an EMBL/GenBank/DDBJ whole genome shotgun (WGS) entry which is preliminary data.</text>
</comment>
<evidence type="ECO:0000256" key="14">
    <source>
        <dbReference type="SAM" id="MobiDB-lite"/>
    </source>
</evidence>
<dbReference type="PRINTS" id="PR00984">
    <property type="entry name" value="TRNASYNTHILE"/>
</dbReference>
<dbReference type="PROSITE" id="PS00178">
    <property type="entry name" value="AA_TRNA_LIGASE_I"/>
    <property type="match status" value="1"/>
</dbReference>
<evidence type="ECO:0000256" key="4">
    <source>
        <dbReference type="ARBA" id="ARBA00022490"/>
    </source>
</evidence>
<evidence type="ECO:0000256" key="9">
    <source>
        <dbReference type="ARBA" id="ARBA00023146"/>
    </source>
</evidence>
<dbReference type="InterPro" id="IPR033709">
    <property type="entry name" value="Anticodon_Ile_ABEc"/>
</dbReference>
<protein>
    <recommendedName>
        <fullName evidence="12">Isoleucine--tRNA ligase, cytoplasmic</fullName>
        <ecNumber evidence="3">6.1.1.5</ecNumber>
    </recommendedName>
    <alternativeName>
        <fullName evidence="10">Isoleucyl-tRNA synthetase</fullName>
    </alternativeName>
</protein>
<dbReference type="CDD" id="cd00818">
    <property type="entry name" value="IleRS_core"/>
    <property type="match status" value="1"/>
</dbReference>
<evidence type="ECO:0000256" key="7">
    <source>
        <dbReference type="ARBA" id="ARBA00022840"/>
    </source>
</evidence>
<evidence type="ECO:0000259" key="16">
    <source>
        <dbReference type="Pfam" id="PF08264"/>
    </source>
</evidence>
<evidence type="ECO:0000256" key="6">
    <source>
        <dbReference type="ARBA" id="ARBA00022741"/>
    </source>
</evidence>
<dbReference type="CDD" id="cd07961">
    <property type="entry name" value="Anticodon_Ia_Ile_ABEc"/>
    <property type="match status" value="1"/>
</dbReference>
<evidence type="ECO:0000313" key="18">
    <source>
        <dbReference type="Proteomes" id="UP001148312"/>
    </source>
</evidence>
<evidence type="ECO:0000256" key="2">
    <source>
        <dbReference type="ARBA" id="ARBA00005594"/>
    </source>
</evidence>
<accession>A0A9W9XFB8</accession>
<dbReference type="RefSeq" id="XP_056792022.1">
    <property type="nucleotide sequence ID" value="XM_056932063.1"/>
</dbReference>
<dbReference type="AlphaFoldDB" id="A0A9W9XFB8"/>
<dbReference type="Gene3D" id="3.40.50.620">
    <property type="entry name" value="HUPs"/>
    <property type="match status" value="2"/>
</dbReference>
<dbReference type="GO" id="GO:0005737">
    <property type="term" value="C:cytoplasm"/>
    <property type="evidence" value="ECO:0007669"/>
    <property type="project" value="UniProtKB-SubCell"/>
</dbReference>
<dbReference type="InterPro" id="IPR002300">
    <property type="entry name" value="aa-tRNA-synth_Ia"/>
</dbReference>
<dbReference type="Proteomes" id="UP001148312">
    <property type="component" value="Unassembled WGS sequence"/>
</dbReference>
<dbReference type="Pfam" id="PF08264">
    <property type="entry name" value="Anticodon_1"/>
    <property type="match status" value="1"/>
</dbReference>
<keyword evidence="5 13" id="KW-0436">Ligase</keyword>
<reference evidence="17" key="2">
    <citation type="journal article" date="2023" name="IMA Fungus">
        <title>Comparative genomic study of the Penicillium genus elucidates a diverse pangenome and 15 lateral gene transfer events.</title>
        <authorList>
            <person name="Petersen C."/>
            <person name="Sorensen T."/>
            <person name="Nielsen M.R."/>
            <person name="Sondergaard T.E."/>
            <person name="Sorensen J.L."/>
            <person name="Fitzpatrick D.A."/>
            <person name="Frisvad J.C."/>
            <person name="Nielsen K.L."/>
        </authorList>
    </citation>
    <scope>NUCLEOTIDE SEQUENCE</scope>
    <source>
        <strain evidence="17">IBT 30728</strain>
    </source>
</reference>
<keyword evidence="4" id="KW-0963">Cytoplasm</keyword>
<keyword evidence="18" id="KW-1185">Reference proteome</keyword>
<dbReference type="EC" id="6.1.1.5" evidence="3"/>
<dbReference type="Gene3D" id="1.10.730.10">
    <property type="entry name" value="Isoleucyl-tRNA Synthetase, Domain 1"/>
    <property type="match status" value="1"/>
</dbReference>
<keyword evidence="7 13" id="KW-0067">ATP-binding</keyword>
<dbReference type="GeneID" id="81622312"/>
<dbReference type="PANTHER" id="PTHR42780">
    <property type="entry name" value="SOLEUCYL-TRNA SYNTHETASE"/>
    <property type="match status" value="1"/>
</dbReference>
<dbReference type="EMBL" id="JAPWDQ010000003">
    <property type="protein sequence ID" value="KAJ5490893.1"/>
    <property type="molecule type" value="Genomic_DNA"/>
</dbReference>
<evidence type="ECO:0000256" key="8">
    <source>
        <dbReference type="ARBA" id="ARBA00022917"/>
    </source>
</evidence>
<evidence type="ECO:0000256" key="11">
    <source>
        <dbReference type="ARBA" id="ARBA00048359"/>
    </source>
</evidence>
<feature type="domain" description="Methionyl/Valyl/Leucyl/Isoleucyl-tRNA synthetase anticodon-binding" evidence="16">
    <location>
        <begin position="695"/>
        <end position="849"/>
    </location>
</feature>
<dbReference type="InterPro" id="IPR009008">
    <property type="entry name" value="Val/Leu/Ile-tRNA-synth_edit"/>
</dbReference>
<dbReference type="NCBIfam" id="TIGR00392">
    <property type="entry name" value="ileS"/>
    <property type="match status" value="1"/>
</dbReference>
<dbReference type="InterPro" id="IPR013155">
    <property type="entry name" value="M/V/L/I-tRNA-synth_anticd-bd"/>
</dbReference>
<evidence type="ECO:0000256" key="3">
    <source>
        <dbReference type="ARBA" id="ARBA00013165"/>
    </source>
</evidence>
<dbReference type="SUPFAM" id="SSF52374">
    <property type="entry name" value="Nucleotidylyl transferase"/>
    <property type="match status" value="1"/>
</dbReference>
<keyword evidence="8 13" id="KW-0648">Protein biosynthesis</keyword>
<feature type="domain" description="Aminoacyl-tRNA synthetase class Ia" evidence="15">
    <location>
        <begin position="12"/>
        <end position="638"/>
    </location>
</feature>
<dbReference type="Pfam" id="PF00133">
    <property type="entry name" value="tRNA-synt_1"/>
    <property type="match status" value="1"/>
</dbReference>
<name>A0A9W9XFB8_9EURO</name>
<sequence>MSIDFPAEEELVLKRWREIDAFQRQVELSRGKKPYTFYDGPPFATGLPHYGHLLASTIKDIIPRYWAMKGHYVERRFGWDTHGVPVEYEIDKKLGMSGLEAVEKLGIAKYNEECRAIVMRFAEEWRQTIERLGRWIDFDNDYKLTHVGLELDDEHQLYGVRVQLFDKGLVYRGFRVMPYSTALNTPLSNFEAQQNYKDVQDPAVVVTFPLLDDPETCLLAWTTTPWTLPSHTGLCAHPDFEYVKIYDEATKKNYILLESLLRTIYKDPKKAKFKIVDRVKGADMLGWKYEPLFKYYYDEFKDHGFRVVNDRYVTAEDGVGIVHQAPAFGEDDYQVAVNHGVINETRLPPNPVDAQGCFTAEVSDFVGQNVKEADKAIIKYLKGTGRLLVDSQITHSYPFCWRSDTPLIYRAVPSWFVKIDTIIPQMLEGIEESHWVPSSVKDKRFASWIKNARDWNISRNRFWGTPLPLWVSDDFKEIVAVGSVEELKELSGYTGELTDIHRDKVDHITIPSKQGKGELRRVSEVFDCWFESGSMPYASQHYPFKNKDQFENSFPGDFIAEGLDQTRGWFYTLTVLGTHLFGKLPFKNCVVNGIVLAEDGKKMSKRLKNYPDPTLIMDRYGSDALRLYLINSPVVRAEPLRFKEAGVKEIVSKVLLPLWNSYKFFEGQVALLKKSSDVDFMFDPKAESTNTNVMDRWILASCQSLLIFVNQEMTGYRLYTVVPRLLGLIENTTNWYIRFNRKRLKGENGVDDTLHALNTLFEVLYTLVRGLAPFTPFLTDNIYQRLLPHIPEALRAEDSRSVHFLAFPEPRQELFDEVVERRVARMQKVIELGRISRERKSIALKTPLKSLVVIHQDQQYLDDVKSLEGYILEELNVLDLVLSSDEAKYNVQYSVNADWPTLGKKLKKDVQKVKKALPSLSSDDVKKYVEEKKIVVDGIELIEGDLVVKRGIKEDSSSSGMETNTDADVMTILDANLYPELAHQGIGREIINRLQRLRKKAGLVPTDEVKMEYVVLSDPDNIGLGEAFKSQAQAIAKAVRRPLDERSLADGQAPSGDEEGTIAQEDQEVQNATFLLRLVKL</sequence>
<keyword evidence="9 13" id="KW-0030">Aminoacyl-tRNA synthetase</keyword>
<feature type="region of interest" description="Disordered" evidence="14">
    <location>
        <begin position="1043"/>
        <end position="1064"/>
    </location>
</feature>
<comment type="similarity">
    <text evidence="2 13">Belongs to the class-I aminoacyl-tRNA synthetase family.</text>
</comment>
<dbReference type="FunFam" id="1.10.730.10:FF:000004">
    <property type="entry name" value="Isoleucyl-tRNA synthetase, cytoplasmic"/>
    <property type="match status" value="1"/>
</dbReference>
<dbReference type="FunFam" id="3.40.50.620:FF:000023">
    <property type="entry name" value="Isoleucyl-tRNA synthetase,cytoplasmic"/>
    <property type="match status" value="1"/>
</dbReference>
<dbReference type="FunFam" id="3.40.50.620:FF:000050">
    <property type="entry name" value="Isoleucyl-tRNA synthetase,cytoplasmic"/>
    <property type="match status" value="1"/>
</dbReference>
<dbReference type="GO" id="GO:0002161">
    <property type="term" value="F:aminoacyl-tRNA deacylase activity"/>
    <property type="evidence" value="ECO:0007669"/>
    <property type="project" value="InterPro"/>
</dbReference>
<evidence type="ECO:0000259" key="15">
    <source>
        <dbReference type="Pfam" id="PF00133"/>
    </source>
</evidence>
<dbReference type="InterPro" id="IPR009080">
    <property type="entry name" value="tRNAsynth_Ia_anticodon-bd"/>
</dbReference>
<reference evidence="17" key="1">
    <citation type="submission" date="2022-12" db="EMBL/GenBank/DDBJ databases">
        <authorList>
            <person name="Petersen C."/>
        </authorList>
    </citation>
    <scope>NUCLEOTIDE SEQUENCE</scope>
    <source>
        <strain evidence="17">IBT 30728</strain>
    </source>
</reference>
<evidence type="ECO:0000256" key="13">
    <source>
        <dbReference type="RuleBase" id="RU363035"/>
    </source>
</evidence>
<gene>
    <name evidence="17" type="ORF">N7539_002460</name>
</gene>
<dbReference type="SUPFAM" id="SSF47323">
    <property type="entry name" value="Anticodon-binding domain of a subclass of class I aminoacyl-tRNA synthetases"/>
    <property type="match status" value="1"/>
</dbReference>
<dbReference type="GO" id="GO:0005524">
    <property type="term" value="F:ATP binding"/>
    <property type="evidence" value="ECO:0007669"/>
    <property type="project" value="UniProtKB-KW"/>
</dbReference>
<dbReference type="FunFam" id="3.90.740.10:FF:000044">
    <property type="entry name" value="Isoleucine--tRNA ligase"/>
    <property type="match status" value="1"/>
</dbReference>
<dbReference type="PANTHER" id="PTHR42780:SF1">
    <property type="entry name" value="ISOLEUCINE--TRNA LIGASE, CYTOPLASMIC"/>
    <property type="match status" value="1"/>
</dbReference>
<dbReference type="InterPro" id="IPR001412">
    <property type="entry name" value="aa-tRNA-synth_I_CS"/>
</dbReference>
<dbReference type="GO" id="GO:0006428">
    <property type="term" value="P:isoleucyl-tRNA aminoacylation"/>
    <property type="evidence" value="ECO:0007669"/>
    <property type="project" value="InterPro"/>
</dbReference>
<evidence type="ECO:0000256" key="1">
    <source>
        <dbReference type="ARBA" id="ARBA00004496"/>
    </source>
</evidence>
<comment type="subcellular location">
    <subcellularLocation>
        <location evidence="1">Cytoplasm</location>
    </subcellularLocation>
</comment>